<gene>
    <name evidence="1" type="ORF">bsdE14_24320</name>
</gene>
<keyword evidence="2" id="KW-1185">Reference proteome</keyword>
<organism evidence="1 2">
    <name type="scientific">Clostridium omnivorum</name>
    <dbReference type="NCBI Taxonomy" id="1604902"/>
    <lineage>
        <taxon>Bacteria</taxon>
        <taxon>Bacillati</taxon>
        <taxon>Bacillota</taxon>
        <taxon>Clostridia</taxon>
        <taxon>Eubacteriales</taxon>
        <taxon>Clostridiaceae</taxon>
        <taxon>Clostridium</taxon>
    </lineage>
</organism>
<dbReference type="SUPFAM" id="SSF54001">
    <property type="entry name" value="Cysteine proteinases"/>
    <property type="match status" value="1"/>
</dbReference>
<name>A0ABQ5N751_9CLOT</name>
<evidence type="ECO:0000313" key="1">
    <source>
        <dbReference type="EMBL" id="GLC31022.1"/>
    </source>
</evidence>
<evidence type="ECO:0000313" key="2">
    <source>
        <dbReference type="Proteomes" id="UP001208567"/>
    </source>
</evidence>
<reference evidence="1 2" key="1">
    <citation type="journal article" date="2024" name="Int. J. Syst. Evol. Microbiol.">
        <title>Clostridium omnivorum sp. nov., isolated from anoxic soil under the treatment of reductive soil disinfestation.</title>
        <authorList>
            <person name="Ueki A."/>
            <person name="Tonouchi A."/>
            <person name="Kaku N."/>
            <person name="Honma S."/>
            <person name="Ueki K."/>
        </authorList>
    </citation>
    <scope>NUCLEOTIDE SEQUENCE [LARGE SCALE GENOMIC DNA]</scope>
    <source>
        <strain evidence="1 2">E14</strain>
    </source>
</reference>
<dbReference type="RefSeq" id="WP_264850299.1">
    <property type="nucleotide sequence ID" value="NZ_BRXR01000001.1"/>
</dbReference>
<dbReference type="Gene3D" id="3.90.1720.10">
    <property type="entry name" value="endopeptidase domain like (from Nostoc punctiforme)"/>
    <property type="match status" value="1"/>
</dbReference>
<sequence length="185" mass="22063">MDYRYIYIVFSKTGTWLSRAIKVFSDSKYVHASISFDLSFKAMYSFGRTNPDNPFSGGFVEENLFGGVYKKYSSSECLIYKVRVTEEQYKFLLKEIEEFIKEKQKYRYNFLGLFGVLVNKPVKRKYYYFCSQFVSELLMKCDIYDSSKMPELIRPNELFSISNKEIIYEGLINEYDILREIYSFN</sequence>
<accession>A0ABQ5N751</accession>
<comment type="caution">
    <text evidence="1">The sequence shown here is derived from an EMBL/GenBank/DDBJ whole genome shotgun (WGS) entry which is preliminary data.</text>
</comment>
<protein>
    <submittedName>
        <fullName evidence="1">Uncharacterized protein</fullName>
    </submittedName>
</protein>
<proteinExistence type="predicted"/>
<dbReference type="EMBL" id="BRXR01000001">
    <property type="protein sequence ID" value="GLC31022.1"/>
    <property type="molecule type" value="Genomic_DNA"/>
</dbReference>
<dbReference type="Proteomes" id="UP001208567">
    <property type="component" value="Unassembled WGS sequence"/>
</dbReference>
<dbReference type="InterPro" id="IPR038765">
    <property type="entry name" value="Papain-like_cys_pep_sf"/>
</dbReference>